<dbReference type="eggNOG" id="COG2206">
    <property type="taxonomic scope" value="Bacteria"/>
</dbReference>
<evidence type="ECO:0000259" key="2">
    <source>
        <dbReference type="PROSITE" id="PS51832"/>
    </source>
</evidence>
<evidence type="ECO:0000313" key="4">
    <source>
        <dbReference type="Proteomes" id="UP000006346"/>
    </source>
</evidence>
<evidence type="ECO:0000259" key="1">
    <source>
        <dbReference type="PROSITE" id="PS51831"/>
    </source>
</evidence>
<feature type="domain" description="HD" evidence="1">
    <location>
        <begin position="139"/>
        <end position="261"/>
    </location>
</feature>
<dbReference type="PANTHER" id="PTHR43155:SF2">
    <property type="entry name" value="CYCLIC DI-GMP PHOSPHODIESTERASE PA4108"/>
    <property type="match status" value="1"/>
</dbReference>
<dbReference type="STRING" id="768706.Desor_4013"/>
<dbReference type="AlphaFoldDB" id="G7WFU0"/>
<dbReference type="PROSITE" id="PS51831">
    <property type="entry name" value="HD"/>
    <property type="match status" value="1"/>
</dbReference>
<sequence length="372" mass="42409">MNFVLEKLAPGFLSLQKTAPLDLFDASGLLLLSRGQLITDKIMEQLKQREVYTLSSEKVQGKEASFSNVKMFSKDLYWEIVGSFWSIYHDAGLITYEQISQTMERIEWILDEIKDHVICIDNDSLRLELVRYKEHDYSTFVHSVNVAILSALTARGLGYMGQRLKYLTMGAILHDIGKIKVPSEILNKPGPLDQNEMRIIKRHPLEGEAMLQNANVLPSILNTVRQHHERWNGQGYPDGLSGSQINLDAQIVAIADLYDALTADRPYRKALPPYHALEILLNSEGDFNPKIIKAFRNSLSLYPKNTVVTLNNGEIGLVVAVPIYCPSRPLVRILFDKYGKYLDKEVYIDLMKELTYFIKSSCIQNKLIFHEC</sequence>
<organism evidence="3 4">
    <name type="scientific">Desulfosporosinus orientis (strain ATCC 19365 / DSM 765 / NCIMB 8382 / VKM B-1628 / Singapore I)</name>
    <name type="common">Desulfotomaculum orientis</name>
    <dbReference type="NCBI Taxonomy" id="768706"/>
    <lineage>
        <taxon>Bacteria</taxon>
        <taxon>Bacillati</taxon>
        <taxon>Bacillota</taxon>
        <taxon>Clostridia</taxon>
        <taxon>Eubacteriales</taxon>
        <taxon>Desulfitobacteriaceae</taxon>
        <taxon>Desulfosporosinus</taxon>
    </lineage>
</organism>
<feature type="domain" description="HD-GYP" evidence="2">
    <location>
        <begin position="117"/>
        <end position="311"/>
    </location>
</feature>
<reference evidence="4" key="1">
    <citation type="submission" date="2011-11" db="EMBL/GenBank/DDBJ databases">
        <title>Complete sequence of Desulfosporosinus orientis DSM 765.</title>
        <authorList>
            <person name="Lucas S."/>
            <person name="Han J."/>
            <person name="Lapidus A."/>
            <person name="Cheng J.-F."/>
            <person name="Goodwin L."/>
            <person name="Pitluck S."/>
            <person name="Peters L."/>
            <person name="Ovchinnikova G."/>
            <person name="Teshima H."/>
            <person name="Detter J.C."/>
            <person name="Han C."/>
            <person name="Tapia R."/>
            <person name="Land M."/>
            <person name="Hauser L."/>
            <person name="Kyrpides N."/>
            <person name="Ivanova N."/>
            <person name="Pagani I."/>
            <person name="Pester M."/>
            <person name="Spring S."/>
            <person name="Ollivier B."/>
            <person name="Rattei T."/>
            <person name="Klenk H.-P."/>
            <person name="Wagner M."/>
            <person name="Loy A."/>
            <person name="Woyke T."/>
        </authorList>
    </citation>
    <scope>NUCLEOTIDE SEQUENCE [LARGE SCALE GENOMIC DNA]</scope>
    <source>
        <strain evidence="4">ATCC 19365 / DSM 765 / NCIMB 8382 / VKM B-1628</strain>
    </source>
</reference>
<dbReference type="InterPro" id="IPR006674">
    <property type="entry name" value="HD_domain"/>
</dbReference>
<dbReference type="Gene3D" id="1.10.3210.10">
    <property type="entry name" value="Hypothetical protein af1432"/>
    <property type="match status" value="1"/>
</dbReference>
<dbReference type="RefSeq" id="WP_014186262.1">
    <property type="nucleotide sequence ID" value="NC_016584.1"/>
</dbReference>
<keyword evidence="4" id="KW-1185">Reference proteome</keyword>
<evidence type="ECO:0000313" key="3">
    <source>
        <dbReference type="EMBL" id="AET69455.1"/>
    </source>
</evidence>
<dbReference type="KEGG" id="dor:Desor_4013"/>
<dbReference type="InterPro" id="IPR037522">
    <property type="entry name" value="HD_GYP_dom"/>
</dbReference>
<dbReference type="SUPFAM" id="SSF109604">
    <property type="entry name" value="HD-domain/PDEase-like"/>
    <property type="match status" value="1"/>
</dbReference>
<dbReference type="PROSITE" id="PS51832">
    <property type="entry name" value="HD_GYP"/>
    <property type="match status" value="1"/>
</dbReference>
<protein>
    <submittedName>
        <fullName evidence="3">Putative domain HDIG-containing protein</fullName>
    </submittedName>
</protein>
<dbReference type="OrthoDB" id="9798833at2"/>
<name>G7WFU0_DESOD</name>
<dbReference type="SMART" id="SM00471">
    <property type="entry name" value="HDc"/>
    <property type="match status" value="1"/>
</dbReference>
<proteinExistence type="predicted"/>
<dbReference type="CDD" id="cd00077">
    <property type="entry name" value="HDc"/>
    <property type="match status" value="1"/>
</dbReference>
<dbReference type="NCBIfam" id="TIGR00277">
    <property type="entry name" value="HDIG"/>
    <property type="match status" value="1"/>
</dbReference>
<dbReference type="PANTHER" id="PTHR43155">
    <property type="entry name" value="CYCLIC DI-GMP PHOSPHODIESTERASE PA4108-RELATED"/>
    <property type="match status" value="1"/>
</dbReference>
<dbReference type="InterPro" id="IPR003607">
    <property type="entry name" value="HD/PDEase_dom"/>
</dbReference>
<dbReference type="Pfam" id="PF13487">
    <property type="entry name" value="HD_5"/>
    <property type="match status" value="1"/>
</dbReference>
<accession>G7WFU0</accession>
<dbReference type="EMBL" id="CP003108">
    <property type="protein sequence ID" value="AET69455.1"/>
    <property type="molecule type" value="Genomic_DNA"/>
</dbReference>
<dbReference type="HOGENOM" id="CLU_000445_92_1_9"/>
<gene>
    <name evidence="3" type="ordered locus">Desor_4013</name>
</gene>
<dbReference type="Proteomes" id="UP000006346">
    <property type="component" value="Chromosome"/>
</dbReference>
<dbReference type="InterPro" id="IPR006675">
    <property type="entry name" value="HDIG_dom"/>
</dbReference>
<dbReference type="PATRIC" id="fig|768706.3.peg.4060"/>
<reference evidence="3 4" key="2">
    <citation type="journal article" date="2012" name="J. Bacteriol.">
        <title>Complete genome sequences of Desulfosporosinus orientis DSM765T, Desulfosporosinus youngiae DSM17734T, Desulfosporosinus meridiei DSM13257T, and Desulfosporosinus acidiphilus DSM22704T.</title>
        <authorList>
            <person name="Pester M."/>
            <person name="Brambilla E."/>
            <person name="Alazard D."/>
            <person name="Rattei T."/>
            <person name="Weinmaier T."/>
            <person name="Han J."/>
            <person name="Lucas S."/>
            <person name="Lapidus A."/>
            <person name="Cheng J.F."/>
            <person name="Goodwin L."/>
            <person name="Pitluck S."/>
            <person name="Peters L."/>
            <person name="Ovchinnikova G."/>
            <person name="Teshima H."/>
            <person name="Detter J.C."/>
            <person name="Han C.S."/>
            <person name="Tapia R."/>
            <person name="Land M.L."/>
            <person name="Hauser L."/>
            <person name="Kyrpides N.C."/>
            <person name="Ivanova N.N."/>
            <person name="Pagani I."/>
            <person name="Huntmann M."/>
            <person name="Wei C.L."/>
            <person name="Davenport K.W."/>
            <person name="Daligault H."/>
            <person name="Chain P.S."/>
            <person name="Chen A."/>
            <person name="Mavromatis K."/>
            <person name="Markowitz V."/>
            <person name="Szeto E."/>
            <person name="Mikhailova N."/>
            <person name="Pati A."/>
            <person name="Wagner M."/>
            <person name="Woyke T."/>
            <person name="Ollivier B."/>
            <person name="Klenk H.P."/>
            <person name="Spring S."/>
            <person name="Loy A."/>
        </authorList>
    </citation>
    <scope>NUCLEOTIDE SEQUENCE [LARGE SCALE GENOMIC DNA]</scope>
    <source>
        <strain evidence="4">ATCC 19365 / DSM 765 / NCIMB 8382 / VKM B-1628</strain>
    </source>
</reference>